<feature type="transmembrane region" description="Helical" evidence="8">
    <location>
        <begin position="189"/>
        <end position="209"/>
    </location>
</feature>
<comment type="similarity">
    <text evidence="2">Belongs to the TMEM198 family.</text>
</comment>
<proteinExistence type="inferred from homology"/>
<dbReference type="STRING" id="7574.A0A1S3H0B3"/>
<keyword evidence="10" id="KW-1185">Reference proteome</keyword>
<keyword evidence="4 8" id="KW-1133">Transmembrane helix</keyword>
<evidence type="ECO:0000256" key="2">
    <source>
        <dbReference type="ARBA" id="ARBA00006244"/>
    </source>
</evidence>
<sequence length="375" mass="42073">MASTISTPLGPNTSDLPYLSQLTSQMTPALTTVSEDPPLVVNRCDIVYKYDVAPATICAVCFVFGVLYAFLGYRFFKAIMFMTGFIFGSVLTYVLLDEHSQLPTEANAGIAVGVGVLLGLITMLVQYVGLFATGFTFGLFLATIFLVILELFYHPSTKWISIGVLFILGVVFALLALKFQKSMTVLGTSLFGGALMFICLDYYAELFIMSMHILNVLKVEPEAQDRLCWFSWVIAGVWLLIFVLGVVIQWKLTSKGCDHRDVKIRSKKHRKVNLQKIRSREKEYRSEEDPNTRYRHLYQIRRSNGDVISRSIIDHIHPKMSPTTHKLSSDDDHPPYGVTNLELTNKSEQDRPFGMTPDIESANTTLTQVAPEGQS</sequence>
<dbReference type="AlphaFoldDB" id="A0A1S3H0B3"/>
<feature type="transmembrane region" description="Helical" evidence="8">
    <location>
        <begin position="229"/>
        <end position="250"/>
    </location>
</feature>
<feature type="region of interest" description="Disordered" evidence="7">
    <location>
        <begin position="319"/>
        <end position="375"/>
    </location>
</feature>
<accession>A0A1S3H0B3</accession>
<dbReference type="Pfam" id="PF13886">
    <property type="entry name" value="TM7S3_TM198"/>
    <property type="match status" value="1"/>
</dbReference>
<dbReference type="GO" id="GO:0005886">
    <property type="term" value="C:plasma membrane"/>
    <property type="evidence" value="ECO:0007669"/>
    <property type="project" value="TreeGrafter"/>
</dbReference>
<evidence type="ECO:0000259" key="9">
    <source>
        <dbReference type="Pfam" id="PF13886"/>
    </source>
</evidence>
<dbReference type="KEGG" id="lak:106150899"/>
<evidence type="ECO:0000313" key="10">
    <source>
        <dbReference type="Proteomes" id="UP000085678"/>
    </source>
</evidence>
<dbReference type="OrthoDB" id="115781at2759"/>
<feature type="transmembrane region" description="Helical" evidence="8">
    <location>
        <begin position="159"/>
        <end position="177"/>
    </location>
</feature>
<dbReference type="RefSeq" id="XP_013379372.1">
    <property type="nucleotide sequence ID" value="XM_013523918.1"/>
</dbReference>
<organism evidence="10 11">
    <name type="scientific">Lingula anatina</name>
    <name type="common">Brachiopod</name>
    <name type="synonym">Lingula unguis</name>
    <dbReference type="NCBI Taxonomy" id="7574"/>
    <lineage>
        <taxon>Eukaryota</taxon>
        <taxon>Metazoa</taxon>
        <taxon>Spiralia</taxon>
        <taxon>Lophotrochozoa</taxon>
        <taxon>Brachiopoda</taxon>
        <taxon>Linguliformea</taxon>
        <taxon>Lingulata</taxon>
        <taxon>Lingulida</taxon>
        <taxon>Linguloidea</taxon>
        <taxon>Lingulidae</taxon>
        <taxon>Lingula</taxon>
    </lineage>
</organism>
<comment type="subcellular location">
    <subcellularLocation>
        <location evidence="1">Membrane</location>
        <topology evidence="1">Multi-pass membrane protein</topology>
    </subcellularLocation>
</comment>
<dbReference type="GeneID" id="106150899"/>
<protein>
    <recommendedName>
        <fullName evidence="6">Transmembrane protein 198</fullName>
    </recommendedName>
</protein>
<dbReference type="PANTHER" id="PTHR31247:SF5">
    <property type="entry name" value="DUF4203 DOMAIN-CONTAINING PROTEIN"/>
    <property type="match status" value="1"/>
</dbReference>
<dbReference type="InterPro" id="IPR040236">
    <property type="entry name" value="TMEM198"/>
</dbReference>
<gene>
    <name evidence="11" type="primary">LOC106150899</name>
</gene>
<dbReference type="FunCoup" id="A0A1S3H0B3">
    <property type="interactions" value="140"/>
</dbReference>
<evidence type="ECO:0000256" key="7">
    <source>
        <dbReference type="SAM" id="MobiDB-lite"/>
    </source>
</evidence>
<evidence type="ECO:0000256" key="5">
    <source>
        <dbReference type="ARBA" id="ARBA00023136"/>
    </source>
</evidence>
<dbReference type="Proteomes" id="UP000085678">
    <property type="component" value="Unplaced"/>
</dbReference>
<evidence type="ECO:0000256" key="3">
    <source>
        <dbReference type="ARBA" id="ARBA00022692"/>
    </source>
</evidence>
<feature type="compositionally biased region" description="Polar residues" evidence="7">
    <location>
        <begin position="361"/>
        <end position="375"/>
    </location>
</feature>
<evidence type="ECO:0000256" key="6">
    <source>
        <dbReference type="ARBA" id="ARBA00049737"/>
    </source>
</evidence>
<feature type="transmembrane region" description="Helical" evidence="8">
    <location>
        <begin position="135"/>
        <end position="153"/>
    </location>
</feature>
<dbReference type="PANTHER" id="PTHR31247">
    <property type="entry name" value="TRANSMEMBRANE PROTEIN 198 FAMILY MEMBER"/>
    <property type="match status" value="1"/>
</dbReference>
<keyword evidence="3 8" id="KW-0812">Transmembrane</keyword>
<dbReference type="InterPro" id="IPR025256">
    <property type="entry name" value="TM7S3/TM198-like_dom"/>
</dbReference>
<evidence type="ECO:0000256" key="4">
    <source>
        <dbReference type="ARBA" id="ARBA00022989"/>
    </source>
</evidence>
<feature type="transmembrane region" description="Helical" evidence="8">
    <location>
        <begin position="108"/>
        <end position="128"/>
    </location>
</feature>
<keyword evidence="5 8" id="KW-0472">Membrane</keyword>
<feature type="transmembrane region" description="Helical" evidence="8">
    <location>
        <begin position="78"/>
        <end position="96"/>
    </location>
</feature>
<feature type="transmembrane region" description="Helical" evidence="8">
    <location>
        <begin position="52"/>
        <end position="71"/>
    </location>
</feature>
<evidence type="ECO:0000313" key="11">
    <source>
        <dbReference type="RefSeq" id="XP_013379372.1"/>
    </source>
</evidence>
<evidence type="ECO:0000256" key="8">
    <source>
        <dbReference type="SAM" id="Phobius"/>
    </source>
</evidence>
<name>A0A1S3H0B3_LINAN</name>
<dbReference type="InParanoid" id="A0A1S3H0B3"/>
<reference evidence="11" key="1">
    <citation type="submission" date="2025-08" db="UniProtKB">
        <authorList>
            <consortium name="RefSeq"/>
        </authorList>
    </citation>
    <scope>IDENTIFICATION</scope>
    <source>
        <tissue evidence="11">Gonads</tissue>
    </source>
</reference>
<feature type="domain" description="TM7S3/TM198-like" evidence="9">
    <location>
        <begin position="58"/>
        <end position="250"/>
    </location>
</feature>
<evidence type="ECO:0000256" key="1">
    <source>
        <dbReference type="ARBA" id="ARBA00004141"/>
    </source>
</evidence>